<keyword evidence="3" id="KW-1185">Reference proteome</keyword>
<dbReference type="PANTHER" id="PTHR43031:SF1">
    <property type="entry name" value="PYRIDINE NUCLEOTIDE-DISULPHIDE OXIDOREDUCTASE"/>
    <property type="match status" value="1"/>
</dbReference>
<protein>
    <submittedName>
        <fullName evidence="2">Sulfurtransferase</fullName>
    </submittedName>
</protein>
<sequence>MNNPAASPALRVPPAPPIEAAAFFTARLTFQADVSDVRASLDSDNPGFVLVDSRGSAGWQQGHVPGAVHLPTADIPTRATSLLDPKVPVITYCWGPGCDGATRAALALSQLGYRVKEMIGGIEYWIREGFPVVSPTGTEQREADPLTAPIGSITCAC</sequence>
<dbReference type="RefSeq" id="WP_204054864.1">
    <property type="nucleotide sequence ID" value="NZ_BAAAGP010000018.1"/>
</dbReference>
<dbReference type="Gene3D" id="3.40.250.10">
    <property type="entry name" value="Rhodanese-like domain"/>
    <property type="match status" value="1"/>
</dbReference>
<gene>
    <name evidence="2" type="ORF">Mco01_00160</name>
</gene>
<dbReference type="Pfam" id="PF00581">
    <property type="entry name" value="Rhodanese"/>
    <property type="match status" value="1"/>
</dbReference>
<dbReference type="PANTHER" id="PTHR43031">
    <property type="entry name" value="FAD-DEPENDENT OXIDOREDUCTASE"/>
    <property type="match status" value="1"/>
</dbReference>
<accession>A0ABQ4FQC8</accession>
<dbReference type="EMBL" id="BOOC01000001">
    <property type="protein sequence ID" value="GIH37016.1"/>
    <property type="molecule type" value="Genomic_DNA"/>
</dbReference>
<dbReference type="InterPro" id="IPR050229">
    <property type="entry name" value="GlpE_sulfurtransferase"/>
</dbReference>
<dbReference type="Proteomes" id="UP000603904">
    <property type="component" value="Unassembled WGS sequence"/>
</dbReference>
<dbReference type="PROSITE" id="PS50206">
    <property type="entry name" value="RHODANESE_3"/>
    <property type="match status" value="1"/>
</dbReference>
<name>A0ABQ4FQC8_9ACTN</name>
<dbReference type="SMART" id="SM00450">
    <property type="entry name" value="RHOD"/>
    <property type="match status" value="1"/>
</dbReference>
<feature type="domain" description="Rhodanese" evidence="1">
    <location>
        <begin position="44"/>
        <end position="134"/>
    </location>
</feature>
<organism evidence="2 3">
    <name type="scientific">Microbispora corallina</name>
    <dbReference type="NCBI Taxonomy" id="83302"/>
    <lineage>
        <taxon>Bacteria</taxon>
        <taxon>Bacillati</taxon>
        <taxon>Actinomycetota</taxon>
        <taxon>Actinomycetes</taxon>
        <taxon>Streptosporangiales</taxon>
        <taxon>Streptosporangiaceae</taxon>
        <taxon>Microbispora</taxon>
    </lineage>
</organism>
<proteinExistence type="predicted"/>
<dbReference type="SUPFAM" id="SSF52821">
    <property type="entry name" value="Rhodanese/Cell cycle control phosphatase"/>
    <property type="match status" value="1"/>
</dbReference>
<evidence type="ECO:0000313" key="2">
    <source>
        <dbReference type="EMBL" id="GIH37016.1"/>
    </source>
</evidence>
<reference evidence="2 3" key="1">
    <citation type="submission" date="2021-01" db="EMBL/GenBank/DDBJ databases">
        <title>Whole genome shotgun sequence of Microbispora corallina NBRC 16416.</title>
        <authorList>
            <person name="Komaki H."/>
            <person name="Tamura T."/>
        </authorList>
    </citation>
    <scope>NUCLEOTIDE SEQUENCE [LARGE SCALE GENOMIC DNA]</scope>
    <source>
        <strain evidence="2 3">NBRC 16416</strain>
    </source>
</reference>
<evidence type="ECO:0000259" key="1">
    <source>
        <dbReference type="PROSITE" id="PS50206"/>
    </source>
</evidence>
<dbReference type="InterPro" id="IPR001763">
    <property type="entry name" value="Rhodanese-like_dom"/>
</dbReference>
<evidence type="ECO:0000313" key="3">
    <source>
        <dbReference type="Proteomes" id="UP000603904"/>
    </source>
</evidence>
<dbReference type="InterPro" id="IPR036873">
    <property type="entry name" value="Rhodanese-like_dom_sf"/>
</dbReference>
<comment type="caution">
    <text evidence="2">The sequence shown here is derived from an EMBL/GenBank/DDBJ whole genome shotgun (WGS) entry which is preliminary data.</text>
</comment>